<evidence type="ECO:0000313" key="2">
    <source>
        <dbReference type="EMBL" id="TCQ05907.1"/>
    </source>
</evidence>
<feature type="domain" description="Ribosomal protein eL8/eL30/eS12/Gadd45" evidence="1">
    <location>
        <begin position="8"/>
        <end position="87"/>
    </location>
</feature>
<organism evidence="2 3">
    <name type="scientific">Serpentinicella alkaliphila</name>
    <dbReference type="NCBI Taxonomy" id="1734049"/>
    <lineage>
        <taxon>Bacteria</taxon>
        <taxon>Bacillati</taxon>
        <taxon>Bacillota</taxon>
        <taxon>Clostridia</taxon>
        <taxon>Peptostreptococcales</taxon>
        <taxon>Natronincolaceae</taxon>
        <taxon>Serpentinicella</taxon>
    </lineage>
</organism>
<proteinExistence type="predicted"/>
<dbReference type="SUPFAM" id="SSF55315">
    <property type="entry name" value="L30e-like"/>
    <property type="match status" value="1"/>
</dbReference>
<keyword evidence="2" id="KW-0689">Ribosomal protein</keyword>
<dbReference type="GO" id="GO:0005840">
    <property type="term" value="C:ribosome"/>
    <property type="evidence" value="ECO:0007669"/>
    <property type="project" value="UniProtKB-KW"/>
</dbReference>
<dbReference type="Pfam" id="PF01248">
    <property type="entry name" value="Ribosomal_L7Ae"/>
    <property type="match status" value="1"/>
</dbReference>
<gene>
    <name evidence="2" type="ORF">EDD79_100488</name>
</gene>
<keyword evidence="3" id="KW-1185">Reference proteome</keyword>
<evidence type="ECO:0000313" key="3">
    <source>
        <dbReference type="Proteomes" id="UP000295504"/>
    </source>
</evidence>
<dbReference type="InterPro" id="IPR029064">
    <property type="entry name" value="Ribosomal_eL30-like_sf"/>
</dbReference>
<name>A0A4R2TSM7_9FIRM</name>
<dbReference type="Gene3D" id="3.30.1330.30">
    <property type="match status" value="1"/>
</dbReference>
<sequence length="102" mass="11501">MNSVLAGYIGFAMKSGNLISGEDLCKKEIQKRKAYLVIVAKDASENTQKVFKDKTAFYNVPIRFYGTKEELGHIIGKMPRAVIVLKDRNFATKIIDCIDQEN</sequence>
<dbReference type="Proteomes" id="UP000295504">
    <property type="component" value="Unassembled WGS sequence"/>
</dbReference>
<dbReference type="AlphaFoldDB" id="A0A4R2TSM7"/>
<dbReference type="RefSeq" id="WP_243098161.1">
    <property type="nucleotide sequence ID" value="NZ_CP058648.1"/>
</dbReference>
<evidence type="ECO:0000259" key="1">
    <source>
        <dbReference type="Pfam" id="PF01248"/>
    </source>
</evidence>
<protein>
    <submittedName>
        <fullName evidence="2">Ribosomal protein L7Ae-like RNA K-turn-binding protein</fullName>
    </submittedName>
</protein>
<accession>A0A4R2TSM7</accession>
<keyword evidence="2" id="KW-0687">Ribonucleoprotein</keyword>
<dbReference type="EMBL" id="SLYC01000004">
    <property type="protein sequence ID" value="TCQ05907.1"/>
    <property type="molecule type" value="Genomic_DNA"/>
</dbReference>
<reference evidence="2 3" key="1">
    <citation type="submission" date="2019-03" db="EMBL/GenBank/DDBJ databases">
        <title>Genomic Encyclopedia of Type Strains, Phase IV (KMG-IV): sequencing the most valuable type-strain genomes for metagenomic binning, comparative biology and taxonomic classification.</title>
        <authorList>
            <person name="Goeker M."/>
        </authorList>
    </citation>
    <scope>NUCLEOTIDE SEQUENCE [LARGE SCALE GENOMIC DNA]</scope>
    <source>
        <strain evidence="2 3">DSM 100013</strain>
    </source>
</reference>
<dbReference type="InterPro" id="IPR004038">
    <property type="entry name" value="Ribosomal_eL8/eL30/eS12/Gad45"/>
</dbReference>
<comment type="caution">
    <text evidence="2">The sequence shown here is derived from an EMBL/GenBank/DDBJ whole genome shotgun (WGS) entry which is preliminary data.</text>
</comment>